<evidence type="ECO:0000259" key="2">
    <source>
        <dbReference type="Pfam" id="PF13472"/>
    </source>
</evidence>
<dbReference type="InterPro" id="IPR036514">
    <property type="entry name" value="SGNH_hydro_sf"/>
</dbReference>
<keyword evidence="1" id="KW-0812">Transmembrane</keyword>
<accession>A0A7X2XU90</accession>
<dbReference type="SUPFAM" id="SSF52266">
    <property type="entry name" value="SGNH hydrolase"/>
    <property type="match status" value="1"/>
</dbReference>
<gene>
    <name evidence="3" type="ORF">GM612_00800</name>
</gene>
<sequence length="305" mass="35015">MRRLYKFIIGIVVVLAVLAGGWFWWQSQQTSSSMPAAVKRVIKPRTVRIVAVGDSLTQGIGYDNDHQGYLPILKQALNKKYYVKTGTANYGIGGQRSDQIDKRIRQNTKLRQSMRRANIVTLTAGGNDLLQNLEKNILVSSDSQLTKKMAPLKTQYQQKLTNMIRDVRTVNPRAQIYLFGIYNPVYVYFTNAKMISTQVNQWNRVNQTVAETMPRTYFVNVNQQLTYGQYQSASAQAKLQTEDRSNNQAFVDPTKVEKLLQTQDSKEKNAYLSTHDHFHPNRKGYQVMANKLMQAISKHVTWRSR</sequence>
<proteinExistence type="predicted"/>
<dbReference type="EMBL" id="WNJO01000001">
    <property type="protein sequence ID" value="MTV81190.1"/>
    <property type="molecule type" value="Genomic_DNA"/>
</dbReference>
<organism evidence="3 4">
    <name type="scientific">Secundilactobacillus folii</name>
    <dbReference type="NCBI Taxonomy" id="2678357"/>
    <lineage>
        <taxon>Bacteria</taxon>
        <taxon>Bacillati</taxon>
        <taxon>Bacillota</taxon>
        <taxon>Bacilli</taxon>
        <taxon>Lactobacillales</taxon>
        <taxon>Lactobacillaceae</taxon>
        <taxon>Secundilactobacillus</taxon>
    </lineage>
</organism>
<evidence type="ECO:0000313" key="4">
    <source>
        <dbReference type="Proteomes" id="UP000466388"/>
    </source>
</evidence>
<dbReference type="InterPro" id="IPR013830">
    <property type="entry name" value="SGNH_hydro"/>
</dbReference>
<dbReference type="Pfam" id="PF13472">
    <property type="entry name" value="Lipase_GDSL_2"/>
    <property type="match status" value="1"/>
</dbReference>
<protein>
    <recommendedName>
        <fullName evidence="2">SGNH hydrolase-type esterase domain-containing protein</fullName>
    </recommendedName>
</protein>
<dbReference type="AlphaFoldDB" id="A0A7X2XU90"/>
<dbReference type="RefSeq" id="WP_155430476.1">
    <property type="nucleotide sequence ID" value="NZ_WNJO01000001.1"/>
</dbReference>
<feature type="transmembrane region" description="Helical" evidence="1">
    <location>
        <begin position="7"/>
        <end position="25"/>
    </location>
</feature>
<dbReference type="Proteomes" id="UP000466388">
    <property type="component" value="Unassembled WGS sequence"/>
</dbReference>
<dbReference type="Gene3D" id="3.40.50.1110">
    <property type="entry name" value="SGNH hydrolase"/>
    <property type="match status" value="1"/>
</dbReference>
<keyword evidence="1" id="KW-0472">Membrane</keyword>
<dbReference type="GO" id="GO:0004622">
    <property type="term" value="F:phosphatidylcholine lysophospholipase activity"/>
    <property type="evidence" value="ECO:0007669"/>
    <property type="project" value="TreeGrafter"/>
</dbReference>
<name>A0A7X2XU90_9LACO</name>
<dbReference type="PANTHER" id="PTHR30383">
    <property type="entry name" value="THIOESTERASE 1/PROTEASE 1/LYSOPHOSPHOLIPASE L1"/>
    <property type="match status" value="1"/>
</dbReference>
<keyword evidence="1" id="KW-1133">Transmembrane helix</keyword>
<comment type="caution">
    <text evidence="3">The sequence shown here is derived from an EMBL/GenBank/DDBJ whole genome shotgun (WGS) entry which is preliminary data.</text>
</comment>
<evidence type="ECO:0000256" key="1">
    <source>
        <dbReference type="SAM" id="Phobius"/>
    </source>
</evidence>
<feature type="domain" description="SGNH hydrolase-type esterase" evidence="2">
    <location>
        <begin position="51"/>
        <end position="287"/>
    </location>
</feature>
<dbReference type="PANTHER" id="PTHR30383:SF27">
    <property type="entry name" value="SPORE GERMINATION LIPASE LIPC"/>
    <property type="match status" value="1"/>
</dbReference>
<evidence type="ECO:0000313" key="3">
    <source>
        <dbReference type="EMBL" id="MTV81190.1"/>
    </source>
</evidence>
<reference evidence="3 4" key="1">
    <citation type="submission" date="2019-11" db="EMBL/GenBank/DDBJ databases">
        <title>Lactobacillus sp. nov. CRM56-3, isolated from fermented tea leaves.</title>
        <authorList>
            <person name="Phuengjayaem S."/>
            <person name="Tanasupawat S."/>
        </authorList>
    </citation>
    <scope>NUCLEOTIDE SEQUENCE [LARGE SCALE GENOMIC DNA]</scope>
    <source>
        <strain evidence="3 4">CRM56-3</strain>
    </source>
</reference>
<keyword evidence="4" id="KW-1185">Reference proteome</keyword>
<dbReference type="InterPro" id="IPR051532">
    <property type="entry name" value="Ester_Hydrolysis_Enzymes"/>
</dbReference>